<feature type="transmembrane region" description="Helical" evidence="1">
    <location>
        <begin position="68"/>
        <end position="89"/>
    </location>
</feature>
<feature type="transmembrane region" description="Helical" evidence="1">
    <location>
        <begin position="12"/>
        <end position="32"/>
    </location>
</feature>
<dbReference type="eggNOG" id="ENOG503361M">
    <property type="taxonomic scope" value="Bacteria"/>
</dbReference>
<proteinExistence type="predicted"/>
<accession>B3QKZ0</accession>
<evidence type="ECO:0000313" key="2">
    <source>
        <dbReference type="EMBL" id="ACF10778.1"/>
    </source>
</evidence>
<sequence>MGIDVIPARPSKNTAIALGAALLLLTTTVPYLTLINAFLFAGIIMSGAVAAWFYIMRHQVRLSYPESFVLGAVSGFFGGALSVLAGFLLERWFGYVPGLESLKLLADWASSIDSGDAETIRQMLALVSAPKEISLADLIISMLFTGIFYAPFSGLGGRLTVFVLKRKAKKSAVSK</sequence>
<evidence type="ECO:0008006" key="4">
    <source>
        <dbReference type="Google" id="ProtNLM"/>
    </source>
</evidence>
<dbReference type="OrthoDB" id="598187at2"/>
<evidence type="ECO:0000313" key="3">
    <source>
        <dbReference type="Proteomes" id="UP000008811"/>
    </source>
</evidence>
<dbReference type="STRING" id="517417.Cpar_0354"/>
<gene>
    <name evidence="2" type="ordered locus">Cpar_0354</name>
</gene>
<dbReference type="Proteomes" id="UP000008811">
    <property type="component" value="Chromosome"/>
</dbReference>
<feature type="transmembrane region" description="Helical" evidence="1">
    <location>
        <begin position="138"/>
        <end position="164"/>
    </location>
</feature>
<evidence type="ECO:0000256" key="1">
    <source>
        <dbReference type="SAM" id="Phobius"/>
    </source>
</evidence>
<name>B3QKZ0_CHLP8</name>
<dbReference type="KEGG" id="cpc:Cpar_0354"/>
<keyword evidence="1" id="KW-0812">Transmembrane</keyword>
<organism evidence="2 3">
    <name type="scientific">Chlorobaculum parvum (strain DSM 263 / NCIMB 8327)</name>
    <name type="common">Chlorobium vibrioforme subsp. thiosulfatophilum</name>
    <dbReference type="NCBI Taxonomy" id="517417"/>
    <lineage>
        <taxon>Bacteria</taxon>
        <taxon>Pseudomonadati</taxon>
        <taxon>Chlorobiota</taxon>
        <taxon>Chlorobiia</taxon>
        <taxon>Chlorobiales</taxon>
        <taxon>Chlorobiaceae</taxon>
        <taxon>Chlorobaculum</taxon>
    </lineage>
</organism>
<dbReference type="EMBL" id="CP001099">
    <property type="protein sequence ID" value="ACF10778.1"/>
    <property type="molecule type" value="Genomic_DNA"/>
</dbReference>
<dbReference type="AlphaFoldDB" id="B3QKZ0"/>
<keyword evidence="1" id="KW-1133">Transmembrane helix</keyword>
<dbReference type="HOGENOM" id="CLU_1487708_0_0_10"/>
<feature type="transmembrane region" description="Helical" evidence="1">
    <location>
        <begin position="38"/>
        <end position="56"/>
    </location>
</feature>
<keyword evidence="1" id="KW-0472">Membrane</keyword>
<dbReference type="RefSeq" id="WP_012501611.1">
    <property type="nucleotide sequence ID" value="NC_011027.1"/>
</dbReference>
<reference evidence="2" key="1">
    <citation type="submission" date="2008-06" db="EMBL/GenBank/DDBJ databases">
        <title>Complete sequence of Chlorobaculum parvum NCIB 8327.</title>
        <authorList>
            <consortium name="US DOE Joint Genome Institute"/>
            <person name="Lucas S."/>
            <person name="Copeland A."/>
            <person name="Lapidus A."/>
            <person name="Glavina del Rio T."/>
            <person name="Dalin E."/>
            <person name="Tice H."/>
            <person name="Bruce D."/>
            <person name="Goodwin L."/>
            <person name="Pitluck S."/>
            <person name="Schmutz J."/>
            <person name="Larimer F."/>
            <person name="Land M."/>
            <person name="Hauser L."/>
            <person name="Kyrpides N."/>
            <person name="Mikhailova N."/>
            <person name="Zhao F."/>
            <person name="Li T."/>
            <person name="Liu Z."/>
            <person name="Overmann J."/>
            <person name="Bryant D.A."/>
            <person name="Richardson P."/>
        </authorList>
    </citation>
    <scope>NUCLEOTIDE SEQUENCE [LARGE SCALE GENOMIC DNA]</scope>
    <source>
        <strain evidence="2">NCIB 8327</strain>
    </source>
</reference>
<protein>
    <recommendedName>
        <fullName evidence="4">DUF4199 domain-containing protein</fullName>
    </recommendedName>
</protein>
<keyword evidence="3" id="KW-1185">Reference proteome</keyword>